<evidence type="ECO:0000313" key="11">
    <source>
        <dbReference type="EMBL" id="ALT58513.1"/>
    </source>
</evidence>
<dbReference type="SUPFAM" id="SSF81452">
    <property type="entry name" value="Cytochrome c oxidase subunit III-like"/>
    <property type="match status" value="1"/>
</dbReference>
<keyword evidence="4 8" id="KW-0812">Transmembrane</keyword>
<geneLocation type="mitochondrion" evidence="11"/>
<evidence type="ECO:0000256" key="6">
    <source>
        <dbReference type="ARBA" id="ARBA00022989"/>
    </source>
</evidence>
<feature type="domain" description="Heme-copper oxidase subunit III family profile" evidence="10">
    <location>
        <begin position="55"/>
        <end position="214"/>
    </location>
</feature>
<keyword evidence="8 11" id="KW-0496">Mitochondrion</keyword>
<evidence type="ECO:0000256" key="7">
    <source>
        <dbReference type="ARBA" id="ARBA00023136"/>
    </source>
</evidence>
<dbReference type="CTD" id="4514"/>
<comment type="subcellular location">
    <subcellularLocation>
        <location evidence="1">Membrane</location>
        <topology evidence="1">Multi-pass membrane protein</topology>
    </subcellularLocation>
</comment>
<dbReference type="InterPro" id="IPR013833">
    <property type="entry name" value="Cyt_c_oxidase_su3_a-hlx"/>
</dbReference>
<sequence>MSILPIFSASFAGFVLFGLFMWSMNALLIVLMCVLITIILYTVEMGIFNFSHVSGFWLFLLSEIIVFGSLLFCCLYFDIGYYGELSSPLELPFLGCFILLGSSLVATSYHHLIWWKWSWINLVLTIILGSSFVLLQLFEFEEIIVSIYDTTFHASCFCTVGLHFSHVLLGVIELVTALVIGLDIFGYYRSSIIVWYWHFVDYVWLFVYTFVYAC</sequence>
<evidence type="ECO:0000256" key="2">
    <source>
        <dbReference type="ARBA" id="ARBA00010581"/>
    </source>
</evidence>
<feature type="transmembrane region" description="Helical" evidence="9">
    <location>
        <begin position="56"/>
        <end position="79"/>
    </location>
</feature>
<dbReference type="GO" id="GO:0004129">
    <property type="term" value="F:cytochrome-c oxidase activity"/>
    <property type="evidence" value="ECO:0007669"/>
    <property type="project" value="InterPro"/>
</dbReference>
<dbReference type="InterPro" id="IPR000298">
    <property type="entry name" value="Cyt_c_oxidase-like_su3"/>
</dbReference>
<evidence type="ECO:0000259" key="10">
    <source>
        <dbReference type="PROSITE" id="PS50253"/>
    </source>
</evidence>
<feature type="transmembrane region" description="Helical" evidence="9">
    <location>
        <begin position="167"/>
        <end position="188"/>
    </location>
</feature>
<dbReference type="AlphaFoldDB" id="A0A0U3DL28"/>
<evidence type="ECO:0000256" key="5">
    <source>
        <dbReference type="ARBA" id="ARBA00022967"/>
    </source>
</evidence>
<proteinExistence type="inferred from homology"/>
<evidence type="ECO:0000256" key="9">
    <source>
        <dbReference type="SAM" id="Phobius"/>
    </source>
</evidence>
<feature type="transmembrane region" description="Helical" evidence="9">
    <location>
        <begin position="29"/>
        <end position="50"/>
    </location>
</feature>
<dbReference type="InterPro" id="IPR024791">
    <property type="entry name" value="Cyt_c/ubiquinol_Oxase_su3"/>
</dbReference>
<dbReference type="GO" id="GO:0016020">
    <property type="term" value="C:membrane"/>
    <property type="evidence" value="ECO:0007669"/>
    <property type="project" value="UniProtKB-SubCell"/>
</dbReference>
<dbReference type="Pfam" id="PF00510">
    <property type="entry name" value="COX3"/>
    <property type="match status" value="1"/>
</dbReference>
<dbReference type="PANTHER" id="PTHR11403">
    <property type="entry name" value="CYTOCHROME C OXIDASE SUBUNIT III"/>
    <property type="match status" value="1"/>
</dbReference>
<dbReference type="InterPro" id="IPR035973">
    <property type="entry name" value="Cyt_c_oxidase_su3-like_sf"/>
</dbReference>
<dbReference type="RefSeq" id="YP_009229566.1">
    <property type="nucleotide sequence ID" value="NC_029245.1"/>
</dbReference>
<keyword evidence="7 9" id="KW-0472">Membrane</keyword>
<evidence type="ECO:0000256" key="1">
    <source>
        <dbReference type="ARBA" id="ARBA00004141"/>
    </source>
</evidence>
<dbReference type="PROSITE" id="PS50253">
    <property type="entry name" value="COX3"/>
    <property type="match status" value="1"/>
</dbReference>
<feature type="transmembrane region" description="Helical" evidence="9">
    <location>
        <begin position="6"/>
        <end position="22"/>
    </location>
</feature>
<dbReference type="CDD" id="cd00386">
    <property type="entry name" value="Heme_Cu_Oxidase_III_like"/>
    <property type="match status" value="1"/>
</dbReference>
<protein>
    <recommendedName>
        <fullName evidence="3 8">Cytochrome c oxidase subunit 3</fullName>
    </recommendedName>
</protein>
<evidence type="ECO:0000256" key="3">
    <source>
        <dbReference type="ARBA" id="ARBA00015944"/>
    </source>
</evidence>
<keyword evidence="5" id="KW-1278">Translocase</keyword>
<comment type="similarity">
    <text evidence="2 8">Belongs to the cytochrome c oxidase subunit 3 family.</text>
</comment>
<accession>A0A0U3DL28</accession>
<comment type="function">
    <text evidence="8">Component of the cytochrome c oxidase, the last enzyme in the mitochondrial electron transport chain which drives oxidative phosphorylation. The respiratory chain contains 3 multisubunit complexes succinate dehydrogenase (complex II, CII), ubiquinol-cytochrome c oxidoreductase (cytochrome b-c1 complex, complex III, CIII) and cytochrome c oxidase (complex IV, CIV), that cooperate to transfer electrons derived from NADH and succinate to molecular oxygen, creating an electrochemical gradient over the inner membrane that drives transmembrane transport and the ATP synthase. Cytochrome c oxidase is the component of the respiratory chain that catalyzes the reduction of oxygen to water. Electrons originating from reduced cytochrome c in the intermembrane space (IMS) are transferred via the dinuclear copper A center (CU(A)) of subunit 2 and heme A of subunit 1 to the active site in subunit 1, a binuclear center (BNC) formed by heme A3 and copper B (CU(B)). The BNC reduces molecular oxygen to 2 water molecules using 4 electrons from cytochrome c in the IMS and 4 protons from the mitochondrial matrix.</text>
</comment>
<feature type="transmembrane region" description="Helical" evidence="9">
    <location>
        <begin position="119"/>
        <end position="138"/>
    </location>
</feature>
<reference evidence="11" key="1">
    <citation type="journal article" date="2016" name="Parasitol. Res.">
        <title>The complete mitochondrial genome of the dwarf tapeworm Hymenolepis nana-a neglected zoonotic helminth.</title>
        <authorList>
            <person name="Cheng T."/>
            <person name="Liu G.H."/>
            <person name="Song H.Q."/>
            <person name="Lin R.Q."/>
            <person name="Zhu X.Q."/>
        </authorList>
    </citation>
    <scope>NUCLEOTIDE SEQUENCE</scope>
</reference>
<dbReference type="Gene3D" id="1.20.120.80">
    <property type="entry name" value="Cytochrome c oxidase, subunit III, four-helix bundle"/>
    <property type="match status" value="1"/>
</dbReference>
<dbReference type="GO" id="GO:0019646">
    <property type="term" value="P:aerobic electron transport chain"/>
    <property type="evidence" value="ECO:0007669"/>
    <property type="project" value="InterPro"/>
</dbReference>
<evidence type="ECO:0000256" key="4">
    <source>
        <dbReference type="ARBA" id="ARBA00022692"/>
    </source>
</evidence>
<organism evidence="11">
    <name type="scientific">Rodentolepis nana</name>
    <name type="common">Dwarf tapeworm</name>
    <name type="synonym">Hymenolepis nana</name>
    <dbReference type="NCBI Taxonomy" id="102285"/>
    <lineage>
        <taxon>Eukaryota</taxon>
        <taxon>Metazoa</taxon>
        <taxon>Spiralia</taxon>
        <taxon>Lophotrochozoa</taxon>
        <taxon>Platyhelminthes</taxon>
        <taxon>Cestoda</taxon>
        <taxon>Eucestoda</taxon>
        <taxon>Cyclophyllidea</taxon>
        <taxon>Hymenolepididae</taxon>
        <taxon>Rodentolepis</taxon>
    </lineage>
</organism>
<keyword evidence="6 9" id="KW-1133">Transmembrane helix</keyword>
<feature type="transmembrane region" description="Helical" evidence="9">
    <location>
        <begin position="194"/>
        <end position="213"/>
    </location>
</feature>
<gene>
    <name evidence="11" type="primary">COX3</name>
</gene>
<evidence type="ECO:0000256" key="8">
    <source>
        <dbReference type="RuleBase" id="RU003375"/>
    </source>
</evidence>
<name>A0A0U3DL28_RODNA</name>
<dbReference type="PANTHER" id="PTHR11403:SF7">
    <property type="entry name" value="CYTOCHROME C OXIDASE SUBUNIT 3"/>
    <property type="match status" value="1"/>
</dbReference>
<dbReference type="GeneID" id="26835173"/>
<feature type="transmembrane region" description="Helical" evidence="9">
    <location>
        <begin position="91"/>
        <end position="113"/>
    </location>
</feature>
<dbReference type="EMBL" id="KT951722">
    <property type="protein sequence ID" value="ALT58513.1"/>
    <property type="molecule type" value="Genomic_DNA"/>
</dbReference>